<dbReference type="PANTHER" id="PTHR43798:SF33">
    <property type="entry name" value="HYDROLASE, PUTATIVE (AFU_ORTHOLOGUE AFUA_2G14860)-RELATED"/>
    <property type="match status" value="1"/>
</dbReference>
<evidence type="ECO:0000313" key="4">
    <source>
        <dbReference type="Proteomes" id="UP000198769"/>
    </source>
</evidence>
<dbReference type="PRINTS" id="PR00111">
    <property type="entry name" value="ABHYDROLASE"/>
</dbReference>
<evidence type="ECO:0000313" key="3">
    <source>
        <dbReference type="EMBL" id="SFN27586.1"/>
    </source>
</evidence>
<proteinExistence type="predicted"/>
<dbReference type="Proteomes" id="UP000198769">
    <property type="component" value="Unassembled WGS sequence"/>
</dbReference>
<keyword evidence="1" id="KW-1133">Transmembrane helix</keyword>
<dbReference type="PRINTS" id="PR00412">
    <property type="entry name" value="EPOXHYDRLASE"/>
</dbReference>
<evidence type="ECO:0000256" key="1">
    <source>
        <dbReference type="SAM" id="Phobius"/>
    </source>
</evidence>
<protein>
    <submittedName>
        <fullName evidence="3">Pimeloyl-ACP methyl ester carboxylesterase</fullName>
    </submittedName>
</protein>
<feature type="domain" description="AB hydrolase-1" evidence="2">
    <location>
        <begin position="89"/>
        <end position="238"/>
    </location>
</feature>
<dbReference type="GO" id="GO:0003824">
    <property type="term" value="F:catalytic activity"/>
    <property type="evidence" value="ECO:0007669"/>
    <property type="project" value="InterPro"/>
</dbReference>
<dbReference type="PANTHER" id="PTHR43798">
    <property type="entry name" value="MONOACYLGLYCEROL LIPASE"/>
    <property type="match status" value="1"/>
</dbReference>
<dbReference type="InterPro" id="IPR000639">
    <property type="entry name" value="Epox_hydrolase-like"/>
</dbReference>
<gene>
    <name evidence="3" type="ORF">SAMN05421594_1998</name>
</gene>
<dbReference type="Gene3D" id="3.40.50.1820">
    <property type="entry name" value="alpha/beta hydrolase"/>
    <property type="match status" value="1"/>
</dbReference>
<dbReference type="SUPFAM" id="SSF53474">
    <property type="entry name" value="alpha/beta-Hydrolases"/>
    <property type="match status" value="1"/>
</dbReference>
<reference evidence="4" key="1">
    <citation type="submission" date="2016-10" db="EMBL/GenBank/DDBJ databases">
        <authorList>
            <person name="Varghese N."/>
            <person name="Submissions S."/>
        </authorList>
    </citation>
    <scope>NUCLEOTIDE SEQUENCE [LARGE SCALE GENOMIC DNA]</scope>
    <source>
        <strain evidence="4">DSM 25575</strain>
    </source>
</reference>
<keyword evidence="4" id="KW-1185">Reference proteome</keyword>
<sequence length="352" mass="40744">MPENNIFGAVSLILISKTKYYMTYFRKTVAVIMLAAVPTFLFSQTKPLDAILSDYQYPYEVHYLDLKSQNNDLKMAYMDVQPQKPNGKTIMLLHGKNFNGAYWQKTAKDLSEKGFRVIIPDQIGFGKSSKPQSYQFSFSHLAENTKAILDQLQIDKAIILGHSMGGMVATRFTLLYPEKVQKLILENPIGLEDYKTFASYQTIDQAYQSELKNTAETYKNYQMKFYYDNQWKEEYQPWLDLIAGWTLHKDYPQVAWDAALTSDMIYNQPVCYEFKNIKTPTLLIIGTRDRTAIGKDRAPKELQPKMGQYQELGKKTQREIAGSKLVELENVGHLPHIEVYPKFFTALYEFIK</sequence>
<keyword evidence="1" id="KW-0472">Membrane</keyword>
<feature type="transmembrane region" description="Helical" evidence="1">
    <location>
        <begin position="24"/>
        <end position="43"/>
    </location>
</feature>
<dbReference type="InterPro" id="IPR029058">
    <property type="entry name" value="AB_hydrolase_fold"/>
</dbReference>
<name>A0A1I4XPN3_CHROL</name>
<dbReference type="AlphaFoldDB" id="A0A1I4XPN3"/>
<keyword evidence="1" id="KW-0812">Transmembrane</keyword>
<dbReference type="Pfam" id="PF00561">
    <property type="entry name" value="Abhydrolase_1"/>
    <property type="match status" value="1"/>
</dbReference>
<dbReference type="InterPro" id="IPR000073">
    <property type="entry name" value="AB_hydrolase_1"/>
</dbReference>
<dbReference type="InterPro" id="IPR050266">
    <property type="entry name" value="AB_hydrolase_sf"/>
</dbReference>
<dbReference type="EMBL" id="FOVD01000002">
    <property type="protein sequence ID" value="SFN27586.1"/>
    <property type="molecule type" value="Genomic_DNA"/>
</dbReference>
<accession>A0A1I4XPN3</accession>
<organism evidence="3 4">
    <name type="scientific">Chryseobacterium oleae</name>
    <dbReference type="NCBI Taxonomy" id="491207"/>
    <lineage>
        <taxon>Bacteria</taxon>
        <taxon>Pseudomonadati</taxon>
        <taxon>Bacteroidota</taxon>
        <taxon>Flavobacteriia</taxon>
        <taxon>Flavobacteriales</taxon>
        <taxon>Weeksellaceae</taxon>
        <taxon>Chryseobacterium group</taxon>
        <taxon>Chryseobacterium</taxon>
    </lineage>
</organism>
<dbReference type="GO" id="GO:0016020">
    <property type="term" value="C:membrane"/>
    <property type="evidence" value="ECO:0007669"/>
    <property type="project" value="TreeGrafter"/>
</dbReference>
<evidence type="ECO:0000259" key="2">
    <source>
        <dbReference type="Pfam" id="PF00561"/>
    </source>
</evidence>